<evidence type="ECO:0000313" key="3">
    <source>
        <dbReference type="EMBL" id="MFO7194146.1"/>
    </source>
</evidence>
<keyword evidence="2" id="KW-0472">Membrane</keyword>
<feature type="region of interest" description="Disordered" evidence="1">
    <location>
        <begin position="157"/>
        <end position="238"/>
    </location>
</feature>
<evidence type="ECO:0000313" key="4">
    <source>
        <dbReference type="Proteomes" id="UP000249324"/>
    </source>
</evidence>
<accession>A0ABD6FJG4</accession>
<name>A0ABD6FJG4_9PSEU</name>
<gene>
    <name evidence="3" type="ORF">DIU77_018035</name>
</gene>
<comment type="caution">
    <text evidence="3">The sequence shown here is derived from an EMBL/GenBank/DDBJ whole genome shotgun (WGS) entry which is preliminary data.</text>
</comment>
<evidence type="ECO:0000256" key="2">
    <source>
        <dbReference type="SAM" id="Phobius"/>
    </source>
</evidence>
<dbReference type="Proteomes" id="UP000249324">
    <property type="component" value="Unassembled WGS sequence"/>
</dbReference>
<reference evidence="3 4" key="1">
    <citation type="journal article" date="2021" name="BMC Genomics">
        <title>Genome-resolved metagenome and metatranscriptome analyses of thermophilic composting reveal key bacterial players and their metabolic interactions.</title>
        <authorList>
            <person name="Braga L.P.P."/>
            <person name="Pereira R.V."/>
            <person name="Martins L.F."/>
            <person name="Moura L.M.S."/>
            <person name="Sanchez F.B."/>
            <person name="Patane J.S.L."/>
            <person name="da Silva A.M."/>
            <person name="Setubal J.C."/>
        </authorList>
    </citation>
    <scope>NUCLEOTIDE SEQUENCE [LARGE SCALE GENOMIC DNA]</scope>
    <source>
        <strain evidence="3">ZC4RG45</strain>
    </source>
</reference>
<protein>
    <submittedName>
        <fullName evidence="3">Uncharacterized protein</fullName>
    </submittedName>
</protein>
<keyword evidence="2" id="KW-0812">Transmembrane</keyword>
<feature type="compositionally biased region" description="Low complexity" evidence="1">
    <location>
        <begin position="170"/>
        <end position="210"/>
    </location>
</feature>
<organism evidence="3 4">
    <name type="scientific">Thermocrispum agreste</name>
    <dbReference type="NCBI Taxonomy" id="37925"/>
    <lineage>
        <taxon>Bacteria</taxon>
        <taxon>Bacillati</taxon>
        <taxon>Actinomycetota</taxon>
        <taxon>Actinomycetes</taxon>
        <taxon>Pseudonocardiales</taxon>
        <taxon>Pseudonocardiaceae</taxon>
        <taxon>Thermocrispum</taxon>
    </lineage>
</organism>
<proteinExistence type="predicted"/>
<dbReference type="EMBL" id="QGUI02000362">
    <property type="protein sequence ID" value="MFO7194146.1"/>
    <property type="molecule type" value="Genomic_DNA"/>
</dbReference>
<dbReference type="AlphaFoldDB" id="A0ABD6FJG4"/>
<sequence length="317" mass="31887">MARWTARRTVAAFAVGGVLAGSTILLGMGDAVAVTAADSCGGTVTGKMGETVTLKSSAVQQAAVDAVSGGVHLPLLGIKNNKAKLRELFEAGRFEPISLTTVPHAPAGVFSDEKIAEAVVRTIDADKNGKKILDAKNNRAEVLKAVEAHCSDLTVRASDYVPPKQGGSGEQSQGKENSSGAARPDSSGADSGSSSSSSASEGAGAEPDGALPATGSGTARAPQRDYGQVPYQLPGIGSDMVPDVPDAAPYGSAPGAGDIGILGADGDGPEVSNAGNAEQIHAAEGHDRALQLPMLLAVVSLACVAAALVRTWVLRRV</sequence>
<evidence type="ECO:0000256" key="1">
    <source>
        <dbReference type="SAM" id="MobiDB-lite"/>
    </source>
</evidence>
<feature type="transmembrane region" description="Helical" evidence="2">
    <location>
        <begin position="292"/>
        <end position="313"/>
    </location>
</feature>
<keyword evidence="2" id="KW-1133">Transmembrane helix</keyword>